<feature type="compositionally biased region" description="Low complexity" evidence="15">
    <location>
        <begin position="995"/>
        <end position="1026"/>
    </location>
</feature>
<protein>
    <recommendedName>
        <fullName evidence="12">AT-rich interactive domain-containing protein 4B</fullName>
    </recommendedName>
    <alternativeName>
        <fullName evidence="13">180 kDa Sin3-associated polypeptide</fullName>
    </alternativeName>
    <alternativeName>
        <fullName evidence="14">Histone deacetylase complex subunit SAP180</fullName>
    </alternativeName>
</protein>
<dbReference type="GeneID" id="116318532"/>
<feature type="compositionally biased region" description="Basic and acidic residues" evidence="15">
    <location>
        <begin position="806"/>
        <end position="822"/>
    </location>
</feature>
<dbReference type="Gene3D" id="1.10.150.60">
    <property type="entry name" value="ARID DNA-binding domain"/>
    <property type="match status" value="1"/>
</dbReference>
<dbReference type="FunFam" id="1.10.150.60:FF:000003">
    <property type="entry name" value="AT-rich interactive domain-containing protein 4B"/>
    <property type="match status" value="1"/>
</dbReference>
<feature type="compositionally biased region" description="Low complexity" evidence="15">
    <location>
        <begin position="1188"/>
        <end position="1201"/>
    </location>
</feature>
<dbReference type="InterPro" id="IPR036431">
    <property type="entry name" value="ARID_dom_sf"/>
</dbReference>
<feature type="compositionally biased region" description="Low complexity" evidence="15">
    <location>
        <begin position="752"/>
        <end position="768"/>
    </location>
</feature>
<evidence type="ECO:0000256" key="14">
    <source>
        <dbReference type="ARBA" id="ARBA00083404"/>
    </source>
</evidence>
<dbReference type="Ensembl" id="ENSOABT00000042728.2">
    <property type="protein sequence ID" value="ENSOABP00000041610.2"/>
    <property type="gene ID" value="ENSOABG00000018822.2"/>
</dbReference>
<dbReference type="Proteomes" id="UP000472276">
    <property type="component" value="Unassembled WGS sequence"/>
</dbReference>
<gene>
    <name evidence="17" type="primary">arid4b</name>
</gene>
<evidence type="ECO:0000256" key="7">
    <source>
        <dbReference type="ARBA" id="ARBA00023125"/>
    </source>
</evidence>
<feature type="region of interest" description="Disordered" evidence="15">
    <location>
        <begin position="537"/>
        <end position="1126"/>
    </location>
</feature>
<dbReference type="GO" id="GO:0006325">
    <property type="term" value="P:chromatin organization"/>
    <property type="evidence" value="ECO:0007669"/>
    <property type="project" value="UniProtKB-KW"/>
</dbReference>
<dbReference type="SMART" id="SM00501">
    <property type="entry name" value="BRIGHT"/>
    <property type="match status" value="1"/>
</dbReference>
<accession>A0A668UNT3</accession>
<name>A0A668UNT3_OREAU</name>
<evidence type="ECO:0000256" key="4">
    <source>
        <dbReference type="ARBA" id="ARBA00022853"/>
    </source>
</evidence>
<evidence type="ECO:0000256" key="9">
    <source>
        <dbReference type="ARBA" id="ARBA00023242"/>
    </source>
</evidence>
<dbReference type="InterPro" id="IPR012603">
    <property type="entry name" value="ARID4A/B_PWWP"/>
</dbReference>
<keyword evidence="8" id="KW-0804">Transcription</keyword>
<proteinExistence type="predicted"/>
<dbReference type="CDD" id="cd05162">
    <property type="entry name" value="PWWP"/>
    <property type="match status" value="1"/>
</dbReference>
<dbReference type="CDD" id="cd16883">
    <property type="entry name" value="ARID_ARID4B"/>
    <property type="match status" value="1"/>
</dbReference>
<keyword evidence="18" id="KW-1185">Reference proteome</keyword>
<dbReference type="PANTHER" id="PTHR13964:SF24">
    <property type="entry name" value="AT-RICH INTERACTIVE DOMAIN-CONTAINING PROTEIN 4B"/>
    <property type="match status" value="1"/>
</dbReference>
<feature type="compositionally biased region" description="Basic and acidic residues" evidence="15">
    <location>
        <begin position="587"/>
        <end position="596"/>
    </location>
</feature>
<dbReference type="RefSeq" id="XP_031593407.1">
    <property type="nucleotide sequence ID" value="XM_031737547.2"/>
</dbReference>
<feature type="compositionally biased region" description="Low complexity" evidence="15">
    <location>
        <begin position="1215"/>
        <end position="1232"/>
    </location>
</feature>
<dbReference type="FunFam" id="2.30.30.140:FF:000044">
    <property type="entry name" value="AT-rich interactive domain-containing protein 4B isoform X1"/>
    <property type="match status" value="1"/>
</dbReference>
<dbReference type="GO" id="GO:0006357">
    <property type="term" value="P:regulation of transcription by RNA polymerase II"/>
    <property type="evidence" value="ECO:0007669"/>
    <property type="project" value="TreeGrafter"/>
</dbReference>
<dbReference type="OMA" id="DYHEHES"/>
<dbReference type="InterPro" id="IPR001606">
    <property type="entry name" value="ARID_dom"/>
</dbReference>
<keyword evidence="7" id="KW-0238">DNA-binding</keyword>
<dbReference type="AlphaFoldDB" id="A0A668UNT3"/>
<evidence type="ECO:0000313" key="18">
    <source>
        <dbReference type="Proteomes" id="UP000472276"/>
    </source>
</evidence>
<feature type="compositionally biased region" description="Acidic residues" evidence="15">
    <location>
        <begin position="620"/>
        <end position="638"/>
    </location>
</feature>
<evidence type="ECO:0000313" key="17">
    <source>
        <dbReference type="Ensembl" id="ENSOABP00000041610.2"/>
    </source>
</evidence>
<evidence type="ECO:0000256" key="12">
    <source>
        <dbReference type="ARBA" id="ARBA00071292"/>
    </source>
</evidence>
<feature type="compositionally biased region" description="Acidic residues" evidence="15">
    <location>
        <begin position="275"/>
        <end position="304"/>
    </location>
</feature>
<comment type="subunit">
    <text evidence="11">Component of a Sin3A corepressor complex consisting of SIN3A, SAP130, SUDS3/SAP45, SAP180, HDAC1 and HDAC2. Interacts with ARID4A. Interacts with AR.</text>
</comment>
<feature type="compositionally biased region" description="Basic and acidic residues" evidence="15">
    <location>
        <begin position="1107"/>
        <end position="1121"/>
    </location>
</feature>
<evidence type="ECO:0000259" key="16">
    <source>
        <dbReference type="PROSITE" id="PS51011"/>
    </source>
</evidence>
<feature type="compositionally biased region" description="Polar residues" evidence="15">
    <location>
        <begin position="1074"/>
        <end position="1084"/>
    </location>
</feature>
<dbReference type="Pfam" id="PF08169">
    <property type="entry name" value="RBB1NT"/>
    <property type="match status" value="1"/>
</dbReference>
<feature type="compositionally biased region" description="Basic and acidic residues" evidence="15">
    <location>
        <begin position="452"/>
        <end position="477"/>
    </location>
</feature>
<evidence type="ECO:0000256" key="5">
    <source>
        <dbReference type="ARBA" id="ARBA00023015"/>
    </source>
</evidence>
<sequence>MKTLEEPPYLTVGTDVSAKYRGAFCEAKIKTAKRLVKAKVTFKTDLSTAEVHDENIKGPLKVGAVVEVKNQDGVYQEATINKLTDASIYTVVFDDGDEKTLRRSSLCLKGARHFAESETLDRLPLTNPEHFGTPVIGKKGNRGRRSNPIQEEELSSSSSEEEESDQRQNEDLFGKVVCVEGVPTGDKKKTTWYPALVISPDCHEDMTVKKDNIFVRSFKDGKFYMVLQKDVREFDSSCPPKADASLKPALDAALEFQRQLVVPSIWKTEVKEESSSSEEDDDDEEEEQEEDASGEEEEEEVEPFPEERENFLQQLYKFMEDRGTPINKRPVLGYRNLNLFKLYRLVHKLGGFDNIESGSVWKQVYQDLGIPVLNSAAGYNVKCAYRKYLYGFEEYCTSTAITFKMDLPLKQGTKGEAKPEGEAGKTAPASSVSEEQKAQVDEEPCSTQPVICKDEKPDSTPSKTESEISKTEGKEGGNDGDDEEEDGPHKADADEGSSTARLGADDVKEEHDEEQDSKDNSGYDEWIKADKIVRPANKNVPKIKHRKKIKKMQDNLERLDDREVLGPSSNANRVPRSKCGLSQDVFSKMDEGEDKGPQQSPVKAIEITSILNGLQASEVSTDESEHEAEEGEHNEEDQPGGRLRKGQPEPPQIPERWEGGAPSEGSKPCPVTGKTQDTVSVESPDAGKRRSQPELEGEASTRKRKADSAAERTPKGQSKAKTRNTRSAEWLSAGSPRRVEERAAAPGEERGASSSSSSDDEGAAVAEAQPEESERSRPKTKGSPTKKYNGMKEKSKTSRQGGFWEIPEKRAKVSGNVEERPAVRPKGQKDVWSSIQAQWPKKTLKELFSDSDTEAANSPPPPVSSCMEEPSVEQDARAEDDTSQEQMETEKLREFPSSGSNSVLNTPPTTPESPSGGGGSAVEESGQAQPSSPPPSIPADLPSEPVSDTLPTGPVQEEVTGGRSETDSSTVEVESLGGELQDEGASSPSKVFDVSLSCNSSSSSSLELSNSSQQESEQKSKASASQKRQKESQTGGASKKHKPNRKSLGVPPKKNRKTANSSDSEDQSVVEGTAKSTASKNNPSELKAATSPKCHGRSPPSSHKYHKQGDADHAQHRDNHGRSPRVYKWSFQMSDLEKMNSLERISFLQEKLQDIRNHYLSLKSEVASIDRRRKRMKKKERESTVAASSSSSSSSSPSSSSLTAAVMLTLADPPVSSSSSSSQNSGVSVECR</sequence>
<feature type="region of interest" description="Disordered" evidence="15">
    <location>
        <begin position="125"/>
        <end position="169"/>
    </location>
</feature>
<dbReference type="GO" id="GO:0000976">
    <property type="term" value="F:transcription cis-regulatory region binding"/>
    <property type="evidence" value="ECO:0007669"/>
    <property type="project" value="TreeGrafter"/>
</dbReference>
<dbReference type="SMART" id="SM01014">
    <property type="entry name" value="ARID"/>
    <property type="match status" value="1"/>
</dbReference>
<feature type="region of interest" description="Disordered" evidence="15">
    <location>
        <begin position="269"/>
        <end position="306"/>
    </location>
</feature>
<keyword evidence="6" id="KW-0175">Coiled coil</keyword>
<dbReference type="InterPro" id="IPR051232">
    <property type="entry name" value="ARID/SWI1_ChromRemod"/>
</dbReference>
<evidence type="ECO:0000256" key="10">
    <source>
        <dbReference type="ARBA" id="ARBA00053656"/>
    </source>
</evidence>
<feature type="domain" description="ARID" evidence="16">
    <location>
        <begin position="305"/>
        <end position="397"/>
    </location>
</feature>
<keyword evidence="4" id="KW-0156">Chromatin regulator</keyword>
<comment type="function">
    <text evidence="10">Acts as a transcriptional repressor. May function in the assembly and/or enzymatic activity of the Sin3A corepressor complex or in mediating interactions between the complex and other regulatory complexes. Plays a role in the regulation of epigenetic modifications at the PWS/AS imprinting center near the SNRPN promoter, where it might function as part of a complex with RB1 and ARID4A. Involved in spermatogenesis, together with ARID4A, where it functions as a transcriptional coactivator for AR (androgen receptor) and enhances expression of genes required for sperm maturation. Regulates expression of the tight junction protein CLDN3 in the testis, which is important for integrity of the blood-testis barrier. Plays a role in myeloid homeostasis where it regulates the histone methylation state of bone marrow cells and expression of various genes involved in hematopoiesis. May function as a leukemia suppressor.</text>
</comment>
<dbReference type="SUPFAM" id="SSF46774">
    <property type="entry name" value="ARID-like"/>
    <property type="match status" value="1"/>
</dbReference>
<keyword evidence="1" id="KW-1017">Isopeptide bond</keyword>
<keyword evidence="9" id="KW-0539">Nucleus</keyword>
<dbReference type="FunFam" id="2.30.30.140:FF:000009">
    <property type="entry name" value="AT-rich interactive domain-containing protein 4B"/>
    <property type="match status" value="1"/>
</dbReference>
<feature type="compositionally biased region" description="Basic residues" evidence="15">
    <location>
        <begin position="541"/>
        <end position="550"/>
    </location>
</feature>
<dbReference type="Pfam" id="PF01388">
    <property type="entry name" value="ARID"/>
    <property type="match status" value="1"/>
</dbReference>
<evidence type="ECO:0000256" key="11">
    <source>
        <dbReference type="ARBA" id="ARBA00063472"/>
    </source>
</evidence>
<keyword evidence="3" id="KW-0832">Ubl conjugation</keyword>
<dbReference type="PANTHER" id="PTHR13964">
    <property type="entry name" value="RBP-RELATED"/>
    <property type="match status" value="1"/>
</dbReference>
<evidence type="ECO:0000256" key="13">
    <source>
        <dbReference type="ARBA" id="ARBA00078156"/>
    </source>
</evidence>
<feature type="region of interest" description="Disordered" evidence="15">
    <location>
        <begin position="1159"/>
        <end position="1232"/>
    </location>
</feature>
<dbReference type="InterPro" id="IPR028853">
    <property type="entry name" value="ARID4B_ARID/BRIGHT"/>
</dbReference>
<feature type="compositionally biased region" description="Acidic residues" evidence="15">
    <location>
        <begin position="150"/>
        <end position="164"/>
    </location>
</feature>
<keyword evidence="2" id="KW-0597">Phosphoprotein</keyword>
<reference evidence="17" key="2">
    <citation type="submission" date="2025-09" db="UniProtKB">
        <authorList>
            <consortium name="Ensembl"/>
        </authorList>
    </citation>
    <scope>IDENTIFICATION</scope>
</reference>
<keyword evidence="5" id="KW-0805">Transcription regulation</keyword>
<dbReference type="CTD" id="51742"/>
<feature type="compositionally biased region" description="Basic and acidic residues" evidence="15">
    <location>
        <begin position="737"/>
        <end position="751"/>
    </location>
</feature>
<dbReference type="SUPFAM" id="SSF63748">
    <property type="entry name" value="Tudor/PWWP/MBT"/>
    <property type="match status" value="2"/>
</dbReference>
<feature type="region of interest" description="Disordered" evidence="15">
    <location>
        <begin position="413"/>
        <end position="525"/>
    </location>
</feature>
<evidence type="ECO:0000256" key="15">
    <source>
        <dbReference type="SAM" id="MobiDB-lite"/>
    </source>
</evidence>
<dbReference type="Gene3D" id="2.30.30.140">
    <property type="match status" value="2"/>
</dbReference>
<evidence type="ECO:0000256" key="6">
    <source>
        <dbReference type="ARBA" id="ARBA00023054"/>
    </source>
</evidence>
<dbReference type="GO" id="GO:0005634">
    <property type="term" value="C:nucleus"/>
    <property type="evidence" value="ECO:0007669"/>
    <property type="project" value="TreeGrafter"/>
</dbReference>
<evidence type="ECO:0000256" key="3">
    <source>
        <dbReference type="ARBA" id="ARBA00022843"/>
    </source>
</evidence>
<dbReference type="SMART" id="SM00333">
    <property type="entry name" value="TUDOR"/>
    <property type="match status" value="1"/>
</dbReference>
<feature type="compositionally biased region" description="Basic and acidic residues" evidence="15">
    <location>
        <begin position="551"/>
        <end position="564"/>
    </location>
</feature>
<evidence type="ECO:0000256" key="8">
    <source>
        <dbReference type="ARBA" id="ARBA00023163"/>
    </source>
</evidence>
<evidence type="ECO:0000256" key="1">
    <source>
        <dbReference type="ARBA" id="ARBA00022499"/>
    </source>
</evidence>
<evidence type="ECO:0000256" key="2">
    <source>
        <dbReference type="ARBA" id="ARBA00022553"/>
    </source>
</evidence>
<organism evidence="17 18">
    <name type="scientific">Oreochromis aureus</name>
    <name type="common">Israeli tilapia</name>
    <name type="synonym">Chromis aureus</name>
    <dbReference type="NCBI Taxonomy" id="47969"/>
    <lineage>
        <taxon>Eukaryota</taxon>
        <taxon>Metazoa</taxon>
        <taxon>Chordata</taxon>
        <taxon>Craniata</taxon>
        <taxon>Vertebrata</taxon>
        <taxon>Euteleostomi</taxon>
        <taxon>Actinopterygii</taxon>
        <taxon>Neopterygii</taxon>
        <taxon>Teleostei</taxon>
        <taxon>Neoteleostei</taxon>
        <taxon>Acanthomorphata</taxon>
        <taxon>Ovalentaria</taxon>
        <taxon>Cichlomorphae</taxon>
        <taxon>Cichliformes</taxon>
        <taxon>Cichlidae</taxon>
        <taxon>African cichlids</taxon>
        <taxon>Pseudocrenilabrinae</taxon>
        <taxon>Oreochromini</taxon>
        <taxon>Oreochromis</taxon>
    </lineage>
</organism>
<dbReference type="InterPro" id="IPR002999">
    <property type="entry name" value="Tudor"/>
</dbReference>
<reference evidence="17" key="1">
    <citation type="submission" date="2025-08" db="UniProtKB">
        <authorList>
            <consortium name="Ensembl"/>
        </authorList>
    </citation>
    <scope>IDENTIFICATION</scope>
</reference>
<feature type="compositionally biased region" description="Basic and acidic residues" evidence="15">
    <location>
        <begin position="413"/>
        <end position="423"/>
    </location>
</feature>
<dbReference type="PROSITE" id="PS51011">
    <property type="entry name" value="ARID"/>
    <property type="match status" value="1"/>
</dbReference>